<feature type="signal peptide" evidence="1">
    <location>
        <begin position="1"/>
        <end position="21"/>
    </location>
</feature>
<dbReference type="AlphaFoldDB" id="A0A399EL31"/>
<dbReference type="EMBL" id="QXDL01000106">
    <property type="protein sequence ID" value="RIH82881.1"/>
    <property type="molecule type" value="Genomic_DNA"/>
</dbReference>
<gene>
    <name evidence="2" type="ORF">Mterra_02490</name>
</gene>
<dbReference type="OrthoDB" id="34426at2"/>
<evidence type="ECO:0000313" key="2">
    <source>
        <dbReference type="EMBL" id="RIH82881.1"/>
    </source>
</evidence>
<feature type="chain" id="PRO_5017450982" description="Membrane-bound lysozyme-inhibitor of c-type lysozyme" evidence="1">
    <location>
        <begin position="22"/>
        <end position="108"/>
    </location>
</feature>
<protein>
    <recommendedName>
        <fullName evidence="4">Membrane-bound lysozyme-inhibitor of c-type lysozyme</fullName>
    </recommendedName>
</protein>
<dbReference type="PROSITE" id="PS51257">
    <property type="entry name" value="PROKAR_LIPOPROTEIN"/>
    <property type="match status" value="1"/>
</dbReference>
<evidence type="ECO:0000313" key="3">
    <source>
        <dbReference type="Proteomes" id="UP000265715"/>
    </source>
</evidence>
<comment type="caution">
    <text evidence="2">The sequence shown here is derived from an EMBL/GenBank/DDBJ whole genome shotgun (WGS) entry which is preliminary data.</text>
</comment>
<organism evidence="2 3">
    <name type="scientific">Calidithermus terrae</name>
    <dbReference type="NCBI Taxonomy" id="1408545"/>
    <lineage>
        <taxon>Bacteria</taxon>
        <taxon>Thermotogati</taxon>
        <taxon>Deinococcota</taxon>
        <taxon>Deinococci</taxon>
        <taxon>Thermales</taxon>
        <taxon>Thermaceae</taxon>
        <taxon>Calidithermus</taxon>
    </lineage>
</organism>
<dbReference type="RefSeq" id="WP_119315510.1">
    <property type="nucleotide sequence ID" value="NZ_QXDL01000106.1"/>
</dbReference>
<accession>A0A399EL31</accession>
<keyword evidence="3" id="KW-1185">Reference proteome</keyword>
<dbReference type="Proteomes" id="UP000265715">
    <property type="component" value="Unassembled WGS sequence"/>
</dbReference>
<evidence type="ECO:0008006" key="4">
    <source>
        <dbReference type="Google" id="ProtNLM"/>
    </source>
</evidence>
<sequence length="108" mass="11782">MRWTVVLLAMALSACNRPGSATPEAPPEPVGLSRQGCNQGGLWVEFPLEQGTYRITQAAPGVEPILYASMPDVVGYGTRVETPQASFSFERLEDGRVWTAEVVENRCI</sequence>
<keyword evidence="1" id="KW-0732">Signal</keyword>
<proteinExistence type="predicted"/>
<evidence type="ECO:0000256" key="1">
    <source>
        <dbReference type="SAM" id="SignalP"/>
    </source>
</evidence>
<name>A0A399EL31_9DEIN</name>
<reference evidence="2 3" key="1">
    <citation type="submission" date="2018-08" db="EMBL/GenBank/DDBJ databases">
        <title>Meiothermus terrae DSM 26712 genome sequencing project.</title>
        <authorList>
            <person name="Da Costa M.S."/>
            <person name="Albuquerque L."/>
            <person name="Raposo P."/>
            <person name="Froufe H.J.C."/>
            <person name="Barroso C.S."/>
            <person name="Egas C."/>
        </authorList>
    </citation>
    <scope>NUCLEOTIDE SEQUENCE [LARGE SCALE GENOMIC DNA]</scope>
    <source>
        <strain evidence="2 3">DSM 26712</strain>
    </source>
</reference>